<keyword evidence="1" id="KW-0812">Transmembrane</keyword>
<reference evidence="2" key="1">
    <citation type="submission" date="2020-03" db="EMBL/GenBank/DDBJ databases">
        <authorList>
            <person name="Weist P."/>
        </authorList>
    </citation>
    <scope>NUCLEOTIDE SEQUENCE</scope>
</reference>
<accession>A0A9N7VKC5</accession>
<keyword evidence="1" id="KW-0472">Membrane</keyword>
<dbReference type="EMBL" id="CADEAL010004214">
    <property type="protein sequence ID" value="CAB1454477.1"/>
    <property type="molecule type" value="Genomic_DNA"/>
</dbReference>
<organism evidence="2 3">
    <name type="scientific">Pleuronectes platessa</name>
    <name type="common">European plaice</name>
    <dbReference type="NCBI Taxonomy" id="8262"/>
    <lineage>
        <taxon>Eukaryota</taxon>
        <taxon>Metazoa</taxon>
        <taxon>Chordata</taxon>
        <taxon>Craniata</taxon>
        <taxon>Vertebrata</taxon>
        <taxon>Euteleostomi</taxon>
        <taxon>Actinopterygii</taxon>
        <taxon>Neopterygii</taxon>
        <taxon>Teleostei</taxon>
        <taxon>Neoteleostei</taxon>
        <taxon>Acanthomorphata</taxon>
        <taxon>Carangaria</taxon>
        <taxon>Pleuronectiformes</taxon>
        <taxon>Pleuronectoidei</taxon>
        <taxon>Pleuronectidae</taxon>
        <taxon>Pleuronectes</taxon>
    </lineage>
</organism>
<evidence type="ECO:0000313" key="2">
    <source>
        <dbReference type="EMBL" id="CAB1454477.1"/>
    </source>
</evidence>
<protein>
    <submittedName>
        <fullName evidence="2">Uncharacterized protein</fullName>
    </submittedName>
</protein>
<name>A0A9N7VKC5_PLEPL</name>
<gene>
    <name evidence="2" type="ORF">PLEPLA_LOCUS42243</name>
</gene>
<dbReference type="Proteomes" id="UP001153269">
    <property type="component" value="Unassembled WGS sequence"/>
</dbReference>
<evidence type="ECO:0000256" key="1">
    <source>
        <dbReference type="SAM" id="Phobius"/>
    </source>
</evidence>
<dbReference type="AlphaFoldDB" id="A0A9N7VKC5"/>
<proteinExistence type="predicted"/>
<comment type="caution">
    <text evidence="2">The sequence shown here is derived from an EMBL/GenBank/DDBJ whole genome shotgun (WGS) entry which is preliminary data.</text>
</comment>
<feature type="transmembrane region" description="Helical" evidence="1">
    <location>
        <begin position="31"/>
        <end position="52"/>
    </location>
</feature>
<sequence>MVDSSALLKLPAFGGIERPSYPHPPTPPLPVFIRLTLALSLLLISHCLELRLVTPLALRRQLAASTAGRDIPETMSK</sequence>
<keyword evidence="1" id="KW-1133">Transmembrane helix</keyword>
<evidence type="ECO:0000313" key="3">
    <source>
        <dbReference type="Proteomes" id="UP001153269"/>
    </source>
</evidence>
<keyword evidence="3" id="KW-1185">Reference proteome</keyword>